<protein>
    <submittedName>
        <fullName evidence="1">Uncharacterized protein</fullName>
    </submittedName>
</protein>
<name>B3E027_METI4</name>
<evidence type="ECO:0000313" key="2">
    <source>
        <dbReference type="Proteomes" id="UP000009149"/>
    </source>
</evidence>
<dbReference type="HOGENOM" id="CLU_3218504_0_0_0"/>
<dbReference type="STRING" id="481448.Minf_0633"/>
<evidence type="ECO:0000313" key="1">
    <source>
        <dbReference type="EMBL" id="ACD82688.1"/>
    </source>
</evidence>
<organism evidence="1 2">
    <name type="scientific">Methylacidiphilum infernorum (isolate V4)</name>
    <name type="common">Methylokorus infernorum (strain V4)</name>
    <dbReference type="NCBI Taxonomy" id="481448"/>
    <lineage>
        <taxon>Bacteria</taxon>
        <taxon>Pseudomonadati</taxon>
        <taxon>Verrucomicrobiota</taxon>
        <taxon>Methylacidiphilae</taxon>
        <taxon>Methylacidiphilales</taxon>
        <taxon>Methylacidiphilaceae</taxon>
        <taxon>Methylacidiphilum (ex Ratnadevi et al. 2023)</taxon>
    </lineage>
</organism>
<accession>B3E027</accession>
<gene>
    <name evidence="1" type="ordered locus">Minf_0633</name>
</gene>
<proteinExistence type="predicted"/>
<dbReference type="EMBL" id="CP000975">
    <property type="protein sequence ID" value="ACD82688.1"/>
    <property type="molecule type" value="Genomic_DNA"/>
</dbReference>
<sequence length="44" mass="5362">MRKDNRKDLHIHKERKNFSLLAFFCPENGLQHSRMGRQVPKERL</sequence>
<dbReference type="AlphaFoldDB" id="B3E027"/>
<dbReference type="KEGG" id="min:Minf_0633"/>
<reference evidence="1 2" key="1">
    <citation type="journal article" date="2008" name="Biol. Direct">
        <title>Complete genome sequence of the extremely acidophilic methanotroph isolate V4, Methylacidiphilum infernorum, a representative of the bacterial phylum Verrucomicrobia.</title>
        <authorList>
            <person name="Hou S."/>
            <person name="Makarova K.S."/>
            <person name="Saw J.H."/>
            <person name="Senin P."/>
            <person name="Ly B.V."/>
            <person name="Zhou Z."/>
            <person name="Ren Y."/>
            <person name="Wang J."/>
            <person name="Galperin M.Y."/>
            <person name="Omelchenko M.V."/>
            <person name="Wolf Y.I."/>
            <person name="Yutin N."/>
            <person name="Koonin E.V."/>
            <person name="Stott M.B."/>
            <person name="Mountain B.W."/>
            <person name="Crowe M.A."/>
            <person name="Smirnova A.V."/>
            <person name="Dunfield P.F."/>
            <person name="Feng L."/>
            <person name="Wang L."/>
            <person name="Alam M."/>
        </authorList>
    </citation>
    <scope>NUCLEOTIDE SEQUENCE [LARGE SCALE GENOMIC DNA]</scope>
    <source>
        <strain evidence="2">Isolate V4</strain>
    </source>
</reference>
<dbReference type="RefSeq" id="WP_012462970.1">
    <property type="nucleotide sequence ID" value="NC_010794.1"/>
</dbReference>
<dbReference type="Proteomes" id="UP000009149">
    <property type="component" value="Chromosome"/>
</dbReference>